<protein>
    <submittedName>
        <fullName evidence="1">Uncharacterized protein</fullName>
    </submittedName>
</protein>
<dbReference type="EMBL" id="LDRT01000023">
    <property type="protein sequence ID" value="KTR95828.1"/>
    <property type="molecule type" value="Genomic_DNA"/>
</dbReference>
<dbReference type="RefSeq" id="WP_058622900.1">
    <property type="nucleotide sequence ID" value="NZ_LDRT01000023.1"/>
</dbReference>
<gene>
    <name evidence="1" type="ORF">NS220_04535</name>
</gene>
<reference evidence="1 2" key="1">
    <citation type="journal article" date="2016" name="Front. Microbiol.">
        <title>Genomic Resource of Rice Seed Associated Bacteria.</title>
        <authorList>
            <person name="Midha S."/>
            <person name="Bansal K."/>
            <person name="Sharma S."/>
            <person name="Kumar N."/>
            <person name="Patil P.P."/>
            <person name="Chaudhry V."/>
            <person name="Patil P.B."/>
        </authorList>
    </citation>
    <scope>NUCLEOTIDE SEQUENCE [LARGE SCALE GENOMIC DNA]</scope>
    <source>
        <strain evidence="1 2">NS220</strain>
    </source>
</reference>
<dbReference type="AlphaFoldDB" id="A0A147EZG2"/>
<dbReference type="InterPro" id="IPR045384">
    <property type="entry name" value="DUF6527"/>
</dbReference>
<evidence type="ECO:0000313" key="2">
    <source>
        <dbReference type="Proteomes" id="UP000075025"/>
    </source>
</evidence>
<name>A0A147EZG2_MICTE</name>
<accession>A0A147EZG2</accession>
<organism evidence="1 2">
    <name type="scientific">Microbacterium testaceum</name>
    <name type="common">Aureobacterium testaceum</name>
    <name type="synonym">Brevibacterium testaceum</name>
    <dbReference type="NCBI Taxonomy" id="2033"/>
    <lineage>
        <taxon>Bacteria</taxon>
        <taxon>Bacillati</taxon>
        <taxon>Actinomycetota</taxon>
        <taxon>Actinomycetes</taxon>
        <taxon>Micrococcales</taxon>
        <taxon>Microbacteriaceae</taxon>
        <taxon>Microbacterium</taxon>
    </lineage>
</organism>
<dbReference type="Pfam" id="PF20137">
    <property type="entry name" value="BubE"/>
    <property type="match status" value="1"/>
</dbReference>
<dbReference type="Proteomes" id="UP000075025">
    <property type="component" value="Unassembled WGS sequence"/>
</dbReference>
<sequence length="136" mass="15670">MSRQHTVDFEFVDYIPELLEEGIVYIAPQFSAVMHLCCDGCGARVSTPLHPGQWTLTFDGETISLSPSVGNWELPCKSHYIIRRNRVEWAGEWSSERITRGAMDDRLAVSSGTEALEHSRVSWWSRFRDWLRRLIA</sequence>
<dbReference type="OrthoDB" id="3788717at2"/>
<proteinExistence type="predicted"/>
<dbReference type="PATRIC" id="fig|2033.6.peg.1757"/>
<evidence type="ECO:0000313" key="1">
    <source>
        <dbReference type="EMBL" id="KTR95828.1"/>
    </source>
</evidence>
<comment type="caution">
    <text evidence="1">The sequence shown here is derived from an EMBL/GenBank/DDBJ whole genome shotgun (WGS) entry which is preliminary data.</text>
</comment>